<dbReference type="InterPro" id="IPR009721">
    <property type="entry name" value="O-acyltransferase_WSD1_C"/>
</dbReference>
<dbReference type="NCBIfam" id="TIGR02946">
    <property type="entry name" value="acyl_WS_DGAT"/>
    <property type="match status" value="1"/>
</dbReference>
<accession>A0A1H9EYZ5</accession>
<dbReference type="Pfam" id="PF03007">
    <property type="entry name" value="WS_DGAT_cat"/>
    <property type="match status" value="1"/>
</dbReference>
<dbReference type="Pfam" id="PF06974">
    <property type="entry name" value="WS_DGAT_C"/>
    <property type="match status" value="1"/>
</dbReference>
<evidence type="ECO:0000313" key="14">
    <source>
        <dbReference type="Proteomes" id="UP000199233"/>
    </source>
</evidence>
<keyword evidence="14" id="KW-1185">Reference proteome</keyword>
<evidence type="ECO:0000256" key="1">
    <source>
        <dbReference type="ARBA" id="ARBA00004771"/>
    </source>
</evidence>
<proteinExistence type="inferred from homology"/>
<evidence type="ECO:0000256" key="8">
    <source>
        <dbReference type="ARBA" id="ARBA00023098"/>
    </source>
</evidence>
<evidence type="ECO:0000256" key="4">
    <source>
        <dbReference type="ARBA" id="ARBA00013244"/>
    </source>
</evidence>
<dbReference type="InterPro" id="IPR014292">
    <property type="entry name" value="Acyl_transf_WS/DGAT"/>
</dbReference>
<keyword evidence="9 13" id="KW-0012">Acyltransferase</keyword>
<keyword evidence="7" id="KW-0319">Glycerol metabolism</keyword>
<reference evidence="13 14" key="1">
    <citation type="submission" date="2016-10" db="EMBL/GenBank/DDBJ databases">
        <authorList>
            <person name="de Groot N.N."/>
        </authorList>
    </citation>
    <scope>NUCLEOTIDE SEQUENCE [LARGE SCALE GENOMIC DNA]</scope>
    <source>
        <strain evidence="13 14">DSM 25927</strain>
    </source>
</reference>
<evidence type="ECO:0000259" key="11">
    <source>
        <dbReference type="Pfam" id="PF03007"/>
    </source>
</evidence>
<comment type="catalytic activity">
    <reaction evidence="10">
        <text>an acyl-CoA + a 1,2-diacyl-sn-glycerol = a triacyl-sn-glycerol + CoA</text>
        <dbReference type="Rhea" id="RHEA:10868"/>
        <dbReference type="ChEBI" id="CHEBI:17815"/>
        <dbReference type="ChEBI" id="CHEBI:57287"/>
        <dbReference type="ChEBI" id="CHEBI:58342"/>
        <dbReference type="ChEBI" id="CHEBI:64615"/>
        <dbReference type="EC" id="2.3.1.20"/>
    </reaction>
</comment>
<dbReference type="EMBL" id="FOFS01000005">
    <property type="protein sequence ID" value="SEQ30944.1"/>
    <property type="molecule type" value="Genomic_DNA"/>
</dbReference>
<sequence>MTAELRFLNPVDAAYLRMESPRTPMHVGGLLTFRLPDGAPRDYLRRLYEHLRAQPVTAAPFNQRLARGGLHKLAPAWETLDEVDIDHHFRHSALPFPGGERELGVLVARLHSHQLDLRRPPWEIHLIEGLEHRRFALYVKLHHSTLDGLSAINLLRRWLSEDAGALQTALWNLPGALPARDEGEDEAASLLRSSAAQLRAQFKAGAQLAAKLVQMSRPRDNPEGGIRSALATPRSMLNVRISAQRRLATQLFALPQIKSLAERAHCTVNDLALAVCAGAVRRYLLELDALPPVPLVASVPVGLARPEAQAGKATRAGFVVPLSTQQSDPLQRLDVVRAVTQRMKEQLHTLSGDALRQFTLLGLSPLLVGQMTGVLARLPPVFNFQVSNVLLSRETLYLHGAPLDALYPVPLLFDGYALNITVVGYADRLAFAFTGCRDALPSLQKLAVYAADALGELEAAICGEPSAHANITPLRRSARRGARRVLGEDTGL</sequence>
<dbReference type="GO" id="GO:0004144">
    <property type="term" value="F:diacylglycerol O-acyltransferase activity"/>
    <property type="evidence" value="ECO:0007669"/>
    <property type="project" value="UniProtKB-EC"/>
</dbReference>
<keyword evidence="5" id="KW-0444">Lipid biosynthesis</keyword>
<organism evidence="13 14">
    <name type="scientific">Solimonas aquatica</name>
    <dbReference type="NCBI Taxonomy" id="489703"/>
    <lineage>
        <taxon>Bacteria</taxon>
        <taxon>Pseudomonadati</taxon>
        <taxon>Pseudomonadota</taxon>
        <taxon>Gammaproteobacteria</taxon>
        <taxon>Nevskiales</taxon>
        <taxon>Nevskiaceae</taxon>
        <taxon>Solimonas</taxon>
    </lineage>
</organism>
<dbReference type="EC" id="2.3.1.20" evidence="4"/>
<feature type="domain" description="O-acyltransferase WSD1-like N-terminal" evidence="11">
    <location>
        <begin position="8"/>
        <end position="271"/>
    </location>
</feature>
<dbReference type="GO" id="GO:0005886">
    <property type="term" value="C:plasma membrane"/>
    <property type="evidence" value="ECO:0007669"/>
    <property type="project" value="TreeGrafter"/>
</dbReference>
<evidence type="ECO:0000259" key="12">
    <source>
        <dbReference type="Pfam" id="PF06974"/>
    </source>
</evidence>
<comment type="pathway">
    <text evidence="2">Lipid metabolism.</text>
</comment>
<feature type="domain" description="O-acyltransferase WSD1 C-terminal" evidence="12">
    <location>
        <begin position="318"/>
        <end position="457"/>
    </location>
</feature>
<dbReference type="PANTHER" id="PTHR31650:SF1">
    <property type="entry name" value="WAX ESTER SYNTHASE_DIACYLGLYCEROL ACYLTRANSFERASE 4-RELATED"/>
    <property type="match status" value="1"/>
</dbReference>
<dbReference type="GO" id="GO:0001666">
    <property type="term" value="P:response to hypoxia"/>
    <property type="evidence" value="ECO:0007669"/>
    <property type="project" value="TreeGrafter"/>
</dbReference>
<gene>
    <name evidence="13" type="ORF">SAMN04488038_105208</name>
</gene>
<evidence type="ECO:0000256" key="2">
    <source>
        <dbReference type="ARBA" id="ARBA00005189"/>
    </source>
</evidence>
<dbReference type="GO" id="GO:0019432">
    <property type="term" value="P:triglyceride biosynthetic process"/>
    <property type="evidence" value="ECO:0007669"/>
    <property type="project" value="UniProtKB-UniPathway"/>
</dbReference>
<dbReference type="Proteomes" id="UP000199233">
    <property type="component" value="Unassembled WGS sequence"/>
</dbReference>
<comment type="similarity">
    <text evidence="3">Belongs to the long-chain O-acyltransferase family.</text>
</comment>
<protein>
    <recommendedName>
        <fullName evidence="4">diacylglycerol O-acyltransferase</fullName>
        <ecNumber evidence="4">2.3.1.20</ecNumber>
    </recommendedName>
</protein>
<evidence type="ECO:0000256" key="5">
    <source>
        <dbReference type="ARBA" id="ARBA00022516"/>
    </source>
</evidence>
<evidence type="ECO:0000256" key="7">
    <source>
        <dbReference type="ARBA" id="ARBA00022798"/>
    </source>
</evidence>
<dbReference type="UniPathway" id="UPA00282"/>
<dbReference type="InterPro" id="IPR004255">
    <property type="entry name" value="O-acyltransferase_WSD1_N"/>
</dbReference>
<dbReference type="InterPro" id="IPR045034">
    <property type="entry name" value="O-acyltransferase_WSD1-like"/>
</dbReference>
<dbReference type="RefSeq" id="WP_093284329.1">
    <property type="nucleotide sequence ID" value="NZ_FOFS01000005.1"/>
</dbReference>
<evidence type="ECO:0000256" key="3">
    <source>
        <dbReference type="ARBA" id="ARBA00009587"/>
    </source>
</evidence>
<dbReference type="OrthoDB" id="9810950at2"/>
<dbReference type="PANTHER" id="PTHR31650">
    <property type="entry name" value="O-ACYLTRANSFERASE (WSD1-LIKE) FAMILY PROTEIN"/>
    <property type="match status" value="1"/>
</dbReference>
<evidence type="ECO:0000256" key="6">
    <source>
        <dbReference type="ARBA" id="ARBA00022679"/>
    </source>
</evidence>
<dbReference type="GO" id="GO:0006071">
    <property type="term" value="P:glycerol metabolic process"/>
    <property type="evidence" value="ECO:0007669"/>
    <property type="project" value="UniProtKB-KW"/>
</dbReference>
<dbReference type="AlphaFoldDB" id="A0A1H9EYZ5"/>
<name>A0A1H9EYZ5_9GAMM</name>
<evidence type="ECO:0000256" key="10">
    <source>
        <dbReference type="ARBA" id="ARBA00048109"/>
    </source>
</evidence>
<evidence type="ECO:0000313" key="13">
    <source>
        <dbReference type="EMBL" id="SEQ30944.1"/>
    </source>
</evidence>
<keyword evidence="8" id="KW-0443">Lipid metabolism</keyword>
<dbReference type="GO" id="GO:0051701">
    <property type="term" value="P:biological process involved in interaction with host"/>
    <property type="evidence" value="ECO:0007669"/>
    <property type="project" value="TreeGrafter"/>
</dbReference>
<dbReference type="SUPFAM" id="SSF52777">
    <property type="entry name" value="CoA-dependent acyltransferases"/>
    <property type="match status" value="1"/>
</dbReference>
<evidence type="ECO:0000256" key="9">
    <source>
        <dbReference type="ARBA" id="ARBA00023315"/>
    </source>
</evidence>
<dbReference type="GO" id="GO:0071731">
    <property type="term" value="P:response to nitric oxide"/>
    <property type="evidence" value="ECO:0007669"/>
    <property type="project" value="TreeGrafter"/>
</dbReference>
<dbReference type="STRING" id="489703.SAMN04488038_105208"/>
<keyword evidence="6 13" id="KW-0808">Transferase</keyword>
<comment type="pathway">
    <text evidence="1">Glycerolipid metabolism; triacylglycerol biosynthesis.</text>
</comment>